<evidence type="ECO:0000256" key="1">
    <source>
        <dbReference type="SAM" id="MobiDB-lite"/>
    </source>
</evidence>
<keyword evidence="2" id="KW-0732">Signal</keyword>
<evidence type="ECO:0000256" key="2">
    <source>
        <dbReference type="SAM" id="SignalP"/>
    </source>
</evidence>
<sequence>MSSFINSLTLGVVVVLSVLSCSLGEDQVASVTGDKEKSDFSQRTLDSVHVLKKRAPGWGKRSLDEDVDSDDDMSYDSESPEDILSGADLSKRAPGWGKRTLDILEDYTKRAPGWGKRDSLDVKRAPGWGKRDIDMDKRAPGWGKRAPGWGKRAPGWGKRAPGWGKRAPGWGKRAPGWGKRSDTSCAGIDEEVDYYIYRAVQAEARRILECGSKYNGNDVLRK</sequence>
<dbReference type="GeneID" id="137265460"/>
<name>I6W4H9_HALAI</name>
<feature type="signal peptide" evidence="2">
    <location>
        <begin position="1"/>
        <end position="24"/>
    </location>
</feature>
<dbReference type="RefSeq" id="XP_067656963.1">
    <property type="nucleotide sequence ID" value="XM_067800862.1"/>
</dbReference>
<proteinExistence type="evidence at transcript level"/>
<protein>
    <submittedName>
        <fullName evidence="3">APGWamide prepropeptide</fullName>
    </submittedName>
</protein>
<feature type="chain" id="PRO_5003706355" evidence="2">
    <location>
        <begin position="25"/>
        <end position="222"/>
    </location>
</feature>
<dbReference type="KEGG" id="hasi:137265460"/>
<feature type="region of interest" description="Disordered" evidence="1">
    <location>
        <begin position="131"/>
        <end position="181"/>
    </location>
</feature>
<accession>I6W4H9</accession>
<dbReference type="AlphaFoldDB" id="I6W4H9"/>
<reference evidence="3" key="1">
    <citation type="submission" date="2011-08" db="EMBL/GenBank/DDBJ databases">
        <title>Neuropeptide expression levels correlate with ovulation and spawning in Haliotis asinina.</title>
        <authorList>
            <person name="York P.S."/>
            <person name="Cummins S.F."/>
            <person name="Degnan S.M."/>
            <person name="Woodcroft B.J."/>
            <person name="Degnan B.M."/>
        </authorList>
    </citation>
    <scope>NUCLEOTIDE SEQUENCE</scope>
    <source>
        <tissue evidence="3">Neural tissue</tissue>
    </source>
</reference>
<organism evidence="3">
    <name type="scientific">Haliotis asinina</name>
    <name type="common">Donkey's ear abalone</name>
    <name type="synonym">Ass's ear abalone</name>
    <dbReference type="NCBI Taxonomy" id="109174"/>
    <lineage>
        <taxon>Eukaryota</taxon>
        <taxon>Metazoa</taxon>
        <taxon>Spiralia</taxon>
        <taxon>Lophotrochozoa</taxon>
        <taxon>Mollusca</taxon>
        <taxon>Gastropoda</taxon>
        <taxon>Vetigastropoda</taxon>
        <taxon>Lepetellida</taxon>
        <taxon>Haliotoidea</taxon>
        <taxon>Haliotidae</taxon>
        <taxon>Haliotis</taxon>
    </lineage>
</organism>
<feature type="region of interest" description="Disordered" evidence="1">
    <location>
        <begin position="57"/>
        <end position="89"/>
    </location>
</feature>
<feature type="compositionally biased region" description="Acidic residues" evidence="1">
    <location>
        <begin position="65"/>
        <end position="81"/>
    </location>
</feature>
<evidence type="ECO:0000313" key="3">
    <source>
        <dbReference type="EMBL" id="AFN20271.1"/>
    </source>
</evidence>
<dbReference type="EMBL" id="JN606061">
    <property type="protein sequence ID" value="AFN20271.1"/>
    <property type="molecule type" value="mRNA"/>
</dbReference>